<dbReference type="InterPro" id="IPR016181">
    <property type="entry name" value="Acyl_CoA_acyltransferase"/>
</dbReference>
<dbReference type="OrthoDB" id="2352097at2"/>
<dbReference type="AlphaFoldDB" id="A0A2W7MUS5"/>
<evidence type="ECO:0000313" key="2">
    <source>
        <dbReference type="EMBL" id="PZX07571.1"/>
    </source>
</evidence>
<feature type="domain" description="N-acetyltransferase" evidence="1">
    <location>
        <begin position="11"/>
        <end position="133"/>
    </location>
</feature>
<gene>
    <name evidence="2" type="ORF">C7437_101690</name>
</gene>
<dbReference type="Proteomes" id="UP000248646">
    <property type="component" value="Unassembled WGS sequence"/>
</dbReference>
<dbReference type="RefSeq" id="WP_111438209.1">
    <property type="nucleotide sequence ID" value="NZ_QKZI01000001.1"/>
</dbReference>
<dbReference type="GO" id="GO:0016747">
    <property type="term" value="F:acyltransferase activity, transferring groups other than amino-acyl groups"/>
    <property type="evidence" value="ECO:0007669"/>
    <property type="project" value="InterPro"/>
</dbReference>
<comment type="caution">
    <text evidence="2">The sequence shown here is derived from an EMBL/GenBank/DDBJ whole genome shotgun (WGS) entry which is preliminary data.</text>
</comment>
<dbReference type="Pfam" id="PF13302">
    <property type="entry name" value="Acetyltransf_3"/>
    <property type="match status" value="1"/>
</dbReference>
<keyword evidence="2" id="KW-0808">Transferase</keyword>
<keyword evidence="3" id="KW-1185">Reference proteome</keyword>
<dbReference type="EMBL" id="QKZI01000001">
    <property type="protein sequence ID" value="PZX07571.1"/>
    <property type="molecule type" value="Genomic_DNA"/>
</dbReference>
<evidence type="ECO:0000313" key="3">
    <source>
        <dbReference type="Proteomes" id="UP000248646"/>
    </source>
</evidence>
<organism evidence="2 3">
    <name type="scientific">Psychrobacillus insolitus</name>
    <dbReference type="NCBI Taxonomy" id="1461"/>
    <lineage>
        <taxon>Bacteria</taxon>
        <taxon>Bacillati</taxon>
        <taxon>Bacillota</taxon>
        <taxon>Bacilli</taxon>
        <taxon>Bacillales</taxon>
        <taxon>Bacillaceae</taxon>
        <taxon>Psychrobacillus</taxon>
    </lineage>
</organism>
<sequence length="181" mass="21130">MIKKRDLHECTSLYELMSDPTVMTYVRHKAFSPDEYWFATKQLMEEEEKGITITRTIISDFGQPIGTINLFDVENGAGFLGTWLGTPFQGLGYNKKAKQQFLEELFYELGIHTVFLRIRKNNPKSIRATEKLKYAMSANETHPAIYQEINKNGDVYELFYIPKDLFHFVMLQQNNEEEQAI</sequence>
<dbReference type="PANTHER" id="PTHR43792:SF1">
    <property type="entry name" value="N-ACETYLTRANSFERASE DOMAIN-CONTAINING PROTEIN"/>
    <property type="match status" value="1"/>
</dbReference>
<dbReference type="InterPro" id="IPR051531">
    <property type="entry name" value="N-acetyltransferase"/>
</dbReference>
<dbReference type="SUPFAM" id="SSF55729">
    <property type="entry name" value="Acyl-CoA N-acyltransferases (Nat)"/>
    <property type="match status" value="1"/>
</dbReference>
<dbReference type="Gene3D" id="3.40.630.30">
    <property type="match status" value="1"/>
</dbReference>
<proteinExistence type="predicted"/>
<dbReference type="PANTHER" id="PTHR43792">
    <property type="entry name" value="GNAT FAMILY, PUTATIVE (AFU_ORTHOLOGUE AFUA_3G00765)-RELATED-RELATED"/>
    <property type="match status" value="1"/>
</dbReference>
<dbReference type="InterPro" id="IPR000182">
    <property type="entry name" value="GNAT_dom"/>
</dbReference>
<accession>A0A2W7MUS5</accession>
<reference evidence="2 3" key="1">
    <citation type="submission" date="2018-06" db="EMBL/GenBank/DDBJ databases">
        <title>Genomic Encyclopedia of Type Strains, Phase IV (KMG-IV): sequencing the most valuable type-strain genomes for metagenomic binning, comparative biology and taxonomic classification.</title>
        <authorList>
            <person name="Goeker M."/>
        </authorList>
    </citation>
    <scope>NUCLEOTIDE SEQUENCE [LARGE SCALE GENOMIC DNA]</scope>
    <source>
        <strain evidence="2 3">DSM 5</strain>
    </source>
</reference>
<name>A0A2W7MUS5_9BACI</name>
<protein>
    <submittedName>
        <fullName evidence="2">RimJ/RimL family protein N-acetyltransferase</fullName>
    </submittedName>
</protein>
<evidence type="ECO:0000259" key="1">
    <source>
        <dbReference type="Pfam" id="PF13302"/>
    </source>
</evidence>